<feature type="domain" description="ABC3 transporter permease C-terminal" evidence="7">
    <location>
        <begin position="713"/>
        <end position="827"/>
    </location>
</feature>
<accession>A0A9E9LVN0</accession>
<organism evidence="8 9">
    <name type="scientific">Oxalobacter vibrioformis</name>
    <dbReference type="NCBI Taxonomy" id="933080"/>
    <lineage>
        <taxon>Bacteria</taxon>
        <taxon>Pseudomonadati</taxon>
        <taxon>Pseudomonadota</taxon>
        <taxon>Betaproteobacteria</taxon>
        <taxon>Burkholderiales</taxon>
        <taxon>Oxalobacteraceae</taxon>
        <taxon>Oxalobacter</taxon>
    </lineage>
</organism>
<dbReference type="EMBL" id="CP098242">
    <property type="protein sequence ID" value="WAW10565.1"/>
    <property type="molecule type" value="Genomic_DNA"/>
</dbReference>
<feature type="transmembrane region" description="Helical" evidence="6">
    <location>
        <begin position="308"/>
        <end position="337"/>
    </location>
</feature>
<keyword evidence="3 6" id="KW-0812">Transmembrane</keyword>
<evidence type="ECO:0000256" key="1">
    <source>
        <dbReference type="ARBA" id="ARBA00004651"/>
    </source>
</evidence>
<evidence type="ECO:0000256" key="3">
    <source>
        <dbReference type="ARBA" id="ARBA00022692"/>
    </source>
</evidence>
<dbReference type="Proteomes" id="UP001156215">
    <property type="component" value="Chromosome"/>
</dbReference>
<feature type="transmembrane region" description="Helical" evidence="6">
    <location>
        <begin position="398"/>
        <end position="419"/>
    </location>
</feature>
<keyword evidence="9" id="KW-1185">Reference proteome</keyword>
<evidence type="ECO:0000256" key="2">
    <source>
        <dbReference type="ARBA" id="ARBA00022475"/>
    </source>
</evidence>
<evidence type="ECO:0000259" key="7">
    <source>
        <dbReference type="Pfam" id="PF02687"/>
    </source>
</evidence>
<name>A0A9E9LVN0_9BURK</name>
<protein>
    <submittedName>
        <fullName evidence="8">FtsX-like permease family protein</fullName>
    </submittedName>
</protein>
<feature type="domain" description="ABC3 transporter permease C-terminal" evidence="7">
    <location>
        <begin position="266"/>
        <end position="381"/>
    </location>
</feature>
<feature type="transmembrane region" description="Helical" evidence="6">
    <location>
        <begin position="762"/>
        <end position="785"/>
    </location>
</feature>
<feature type="transmembrane region" description="Helical" evidence="6">
    <location>
        <begin position="476"/>
        <end position="495"/>
    </location>
</feature>
<keyword evidence="5 6" id="KW-0472">Membrane</keyword>
<dbReference type="InterPro" id="IPR038766">
    <property type="entry name" value="Membrane_comp_ABC_pdt"/>
</dbReference>
<dbReference type="GO" id="GO:0005886">
    <property type="term" value="C:plasma membrane"/>
    <property type="evidence" value="ECO:0007669"/>
    <property type="project" value="UniProtKB-SubCell"/>
</dbReference>
<comment type="subcellular location">
    <subcellularLocation>
        <location evidence="1">Cell membrane</location>
        <topology evidence="1">Multi-pass membrane protein</topology>
    </subcellularLocation>
</comment>
<dbReference type="PANTHER" id="PTHR30287:SF1">
    <property type="entry name" value="INNER MEMBRANE PROTEIN"/>
    <property type="match status" value="1"/>
</dbReference>
<dbReference type="InterPro" id="IPR003838">
    <property type="entry name" value="ABC3_permease_C"/>
</dbReference>
<evidence type="ECO:0000256" key="4">
    <source>
        <dbReference type="ARBA" id="ARBA00022989"/>
    </source>
</evidence>
<feature type="transmembrane region" description="Helical" evidence="6">
    <location>
        <begin position="263"/>
        <end position="287"/>
    </location>
</feature>
<dbReference type="AlphaFoldDB" id="A0A9E9LVN0"/>
<dbReference type="PANTHER" id="PTHR30287">
    <property type="entry name" value="MEMBRANE COMPONENT OF PREDICTED ABC SUPERFAMILY METABOLITE UPTAKE TRANSPORTER"/>
    <property type="match status" value="1"/>
</dbReference>
<keyword evidence="2" id="KW-1003">Cell membrane</keyword>
<dbReference type="Pfam" id="PF02687">
    <property type="entry name" value="FtsX"/>
    <property type="match status" value="2"/>
</dbReference>
<evidence type="ECO:0000256" key="5">
    <source>
        <dbReference type="ARBA" id="ARBA00023136"/>
    </source>
</evidence>
<feature type="transmembrane region" description="Helical" evidence="6">
    <location>
        <begin position="797"/>
        <end position="819"/>
    </location>
</feature>
<evidence type="ECO:0000256" key="6">
    <source>
        <dbReference type="SAM" id="Phobius"/>
    </source>
</evidence>
<reference evidence="8" key="1">
    <citation type="journal article" date="2022" name="Front. Microbiol.">
        <title>New perspectives on an old grouping: The genomic and phenotypic variability of Oxalobacter formigenes and the implications for calcium oxalate stone prevention.</title>
        <authorList>
            <person name="Chmiel J.A."/>
            <person name="Carr C."/>
            <person name="Stuivenberg G.A."/>
            <person name="Venema R."/>
            <person name="Chanyi R.M."/>
            <person name="Al K.F."/>
            <person name="Giguere D."/>
            <person name="Say H."/>
            <person name="Akouris P.P."/>
            <person name="Dominguez Romero S.A."/>
            <person name="Kwong A."/>
            <person name="Tai V."/>
            <person name="Koval S.F."/>
            <person name="Razvi H."/>
            <person name="Bjazevic J."/>
            <person name="Burton J.P."/>
        </authorList>
    </citation>
    <scope>NUCLEOTIDE SEQUENCE</scope>
    <source>
        <strain evidence="8">WoOx3</strain>
    </source>
</reference>
<gene>
    <name evidence="8" type="ORF">NB640_02585</name>
</gene>
<feature type="transmembrane region" description="Helical" evidence="6">
    <location>
        <begin position="425"/>
        <end position="446"/>
    </location>
</feature>
<feature type="transmembrane region" description="Helical" evidence="6">
    <location>
        <begin position="707"/>
        <end position="730"/>
    </location>
</feature>
<proteinExistence type="predicted"/>
<evidence type="ECO:0000313" key="8">
    <source>
        <dbReference type="EMBL" id="WAW10565.1"/>
    </source>
</evidence>
<dbReference type="KEGG" id="ovb:NB640_02585"/>
<feature type="transmembrane region" description="Helical" evidence="6">
    <location>
        <begin position="357"/>
        <end position="377"/>
    </location>
</feature>
<evidence type="ECO:0000313" key="9">
    <source>
        <dbReference type="Proteomes" id="UP001156215"/>
    </source>
</evidence>
<sequence length="834" mass="92059">MLMQSLRMTWRDWRAGELRFLLLALVVAVAALASVGFFVDRMQAGLQQDAHQLLGGDMVIASDKKLADDWFDEAKRLDLTWGETRIFPSMASIVSDNGEPLTRLVSIKAVSKEYPLRGTLKTAVQLEGEGEATRDTPVNGTVWADKALLLALDLSAGDKITLGNTVFTISRILVSEPDKSLSFVNFAPRIMMSLPDLEATGLVQPASRVSYRLILSGEAHAIETYRKWAKSRLDNEANKGIRLETLESSRPEMNTTLNRGEQFLSLVALLSAMLAAVAIAMAARRFVVRHLDACAMLRCLGMTQNEVTALYLTEFLLVGLVGTVIGAMLGFAGHFVLLEILGSFVLRDVPLPGWLPAVKSIATGLILLVGFALPPVLQLRNVPHNRVIRREREAPKPLTLLTYCCGLAVFVLLLLWQAGDLKLGLYTAGGFMGGLAVFALVGWLSLKGLHVLRRNLNNPDWRFALTSLERRPGTTLVQIVALSCGLMALLLLTVVRADLVSEWKKATPPDTPNHFVINILPEQKADMAALMETAGIENPGLYPMVRGRLLAINDRPVRDIAFSDMRSQRMVLREFNLSYLDVLPDRNQIVKGRWFDHAHNEISIEEGMAKRLDLSIGDTMTFDITGTEVDAVVTSFRKVDWGSIRVNFFAVMNPESLKDMPQTWITAFYLPPEKIRFAGELTRAFPNLTVIDVGSIILRIQTMLDQVIIAVEFLFLFTLLSGMLVLYAALVGSQDERMREAGLLRALGATRSQLKQAQRVEFLLIGSLGGLMAATGADVIGWVLASQVFDFAWTFNPLVWLTGLVAGSLCAMAGGWLGLRQILNHPPLQTLREE</sequence>
<keyword evidence="4 6" id="KW-1133">Transmembrane helix</keyword>